<evidence type="ECO:0000259" key="8">
    <source>
        <dbReference type="Pfam" id="PF20628"/>
    </source>
</evidence>
<evidence type="ECO:0000256" key="2">
    <source>
        <dbReference type="ARBA" id="ARBA00022559"/>
    </source>
</evidence>
<name>A0A0B4XQ10_9GAMM</name>
<accession>A0A0B4XQ10</accession>
<dbReference type="RefSeq" id="WP_008736726.1">
    <property type="nucleotide sequence ID" value="NZ_CP004387.1"/>
</dbReference>
<evidence type="ECO:0000313" key="10">
    <source>
        <dbReference type="Proteomes" id="UP000006764"/>
    </source>
</evidence>
<dbReference type="AlphaFoldDB" id="A0A0B4XQ10"/>
<dbReference type="HOGENOM" id="CLU_044178_2_0_6"/>
<keyword evidence="4" id="KW-0560">Oxidoreductase</keyword>
<dbReference type="GO" id="GO:0046872">
    <property type="term" value="F:metal ion binding"/>
    <property type="evidence" value="ECO:0007669"/>
    <property type="project" value="UniProtKB-KW"/>
</dbReference>
<dbReference type="GO" id="GO:0005829">
    <property type="term" value="C:cytosol"/>
    <property type="evidence" value="ECO:0007669"/>
    <property type="project" value="TreeGrafter"/>
</dbReference>
<dbReference type="Proteomes" id="UP000006764">
    <property type="component" value="Chromosome"/>
</dbReference>
<proteinExistence type="inferred from homology"/>
<feature type="domain" description="Dyp-type peroxidase C-terminal" evidence="8">
    <location>
        <begin position="125"/>
        <end position="282"/>
    </location>
</feature>
<reference evidence="9 10" key="1">
    <citation type="journal article" date="2012" name="J. Bacteriol.">
        <title>Genome sequence of an alkane-degrading bacterium, Alcanivorax pacificus type strain W11-5, isolated from deep sea sediment.</title>
        <authorList>
            <person name="Lai Q."/>
            <person name="Shao Z."/>
        </authorList>
    </citation>
    <scope>NUCLEOTIDE SEQUENCE [LARGE SCALE GENOMIC DNA]</scope>
    <source>
        <strain evidence="9 10">W11-5</strain>
    </source>
</reference>
<evidence type="ECO:0000256" key="1">
    <source>
        <dbReference type="ARBA" id="ARBA00001970"/>
    </source>
</evidence>
<dbReference type="InterPro" id="IPR006314">
    <property type="entry name" value="Dyp_peroxidase"/>
</dbReference>
<dbReference type="PROSITE" id="PS51404">
    <property type="entry name" value="DYP_PEROXIDASE"/>
    <property type="match status" value="1"/>
</dbReference>
<dbReference type="OrthoDB" id="3251355at2"/>
<dbReference type="InterPro" id="IPR048328">
    <property type="entry name" value="Dyp_perox_C"/>
</dbReference>
<keyword evidence="2 9" id="KW-0575">Peroxidase</keyword>
<sequence>MSTFQPGIFDKRFREQVFLEYISQDSDTVRQAIESLLALRTQYRDNAVVTLAFGPALWRQLGGDVDFDAFSLDGRINETQADLLVWVQAVDRSTVFDVARAAHQTLGQAFRQQLEISAFVYHDLRDLTGFVDGIGNPAGDKARLAALVPDGQPGAGGSFVLTQKWVHNLAAFEQLPVSEQENVFGRTKADAVEFDEERMPNDSHVGRTDVDRDGVPQKIWRRSVPYGGTLEHGSYFVAFCCEQSRLDYLLRRMFAMNDDKVQDRLTEFSTPVNSSYWYAPTEEALAAL</sequence>
<dbReference type="NCBIfam" id="TIGR01413">
    <property type="entry name" value="Dyp_perox_fam"/>
    <property type="match status" value="1"/>
</dbReference>
<comment type="cofactor">
    <cofactor evidence="1">
        <name>heme b</name>
        <dbReference type="ChEBI" id="CHEBI:60344"/>
    </cofactor>
</comment>
<organism evidence="9 10">
    <name type="scientific">Isoalcanivorax pacificus W11-5</name>
    <dbReference type="NCBI Taxonomy" id="391936"/>
    <lineage>
        <taxon>Bacteria</taxon>
        <taxon>Pseudomonadati</taxon>
        <taxon>Pseudomonadota</taxon>
        <taxon>Gammaproteobacteria</taxon>
        <taxon>Oceanospirillales</taxon>
        <taxon>Alcanivoracaceae</taxon>
        <taxon>Isoalcanivorax</taxon>
    </lineage>
</organism>
<keyword evidence="10" id="KW-1185">Reference proteome</keyword>
<evidence type="ECO:0000313" key="9">
    <source>
        <dbReference type="EMBL" id="AJD48845.1"/>
    </source>
</evidence>
<dbReference type="InterPro" id="IPR011008">
    <property type="entry name" value="Dimeric_a/b-barrel"/>
</dbReference>
<evidence type="ECO:0000256" key="3">
    <source>
        <dbReference type="ARBA" id="ARBA00022723"/>
    </source>
</evidence>
<dbReference type="Pfam" id="PF04261">
    <property type="entry name" value="Dyp_perox_N"/>
    <property type="match status" value="1"/>
</dbReference>
<comment type="similarity">
    <text evidence="6">Belongs to the DyP-type peroxidase family.</text>
</comment>
<dbReference type="PANTHER" id="PTHR30521">
    <property type="entry name" value="DEFERROCHELATASE/PEROXIDASE"/>
    <property type="match status" value="1"/>
</dbReference>
<evidence type="ECO:0000259" key="7">
    <source>
        <dbReference type="Pfam" id="PF04261"/>
    </source>
</evidence>
<gene>
    <name evidence="9" type="ORF">S7S_12165</name>
</gene>
<dbReference type="SUPFAM" id="SSF54909">
    <property type="entry name" value="Dimeric alpha+beta barrel"/>
    <property type="match status" value="1"/>
</dbReference>
<evidence type="ECO:0000256" key="5">
    <source>
        <dbReference type="ARBA" id="ARBA00023004"/>
    </source>
</evidence>
<keyword evidence="5" id="KW-0408">Iron</keyword>
<dbReference type="InterPro" id="IPR048327">
    <property type="entry name" value="Dyp_perox_N"/>
</dbReference>
<dbReference type="GO" id="GO:0020037">
    <property type="term" value="F:heme binding"/>
    <property type="evidence" value="ECO:0007669"/>
    <property type="project" value="InterPro"/>
</dbReference>
<dbReference type="KEGG" id="apac:S7S_12165"/>
<feature type="domain" description="Dyp-type peroxidase N-terminal" evidence="7">
    <location>
        <begin position="33"/>
        <end position="117"/>
    </location>
</feature>
<evidence type="ECO:0000256" key="4">
    <source>
        <dbReference type="ARBA" id="ARBA00023002"/>
    </source>
</evidence>
<dbReference type="EMBL" id="CP004387">
    <property type="protein sequence ID" value="AJD48845.1"/>
    <property type="molecule type" value="Genomic_DNA"/>
</dbReference>
<keyword evidence="3" id="KW-0479">Metal-binding</keyword>
<dbReference type="GO" id="GO:0004601">
    <property type="term" value="F:peroxidase activity"/>
    <property type="evidence" value="ECO:0007669"/>
    <property type="project" value="UniProtKB-KW"/>
</dbReference>
<dbReference type="PANTHER" id="PTHR30521:SF0">
    <property type="entry name" value="DYP-TYPE PEROXIDASE FAMILY PROTEIN"/>
    <property type="match status" value="1"/>
</dbReference>
<protein>
    <submittedName>
        <fullName evidence="9">Dyp-type peroxidase family protein</fullName>
    </submittedName>
</protein>
<dbReference type="Pfam" id="PF20628">
    <property type="entry name" value="Dyp_perox_C"/>
    <property type="match status" value="1"/>
</dbReference>
<dbReference type="STRING" id="391936.S7S_12165"/>
<evidence type="ECO:0000256" key="6">
    <source>
        <dbReference type="ARBA" id="ARBA00025737"/>
    </source>
</evidence>